<evidence type="ECO:0000313" key="1">
    <source>
        <dbReference type="EMBL" id="KAJ1672464.1"/>
    </source>
</evidence>
<gene>
    <name evidence="1" type="ORF">EV182_007118</name>
</gene>
<proteinExistence type="predicted"/>
<name>A0ACC1H7R3_9FUNG</name>
<dbReference type="EMBL" id="JAMZIH010008336">
    <property type="protein sequence ID" value="KAJ1672464.1"/>
    <property type="molecule type" value="Genomic_DNA"/>
</dbReference>
<accession>A0ACC1H7R3</accession>
<reference evidence="1" key="1">
    <citation type="submission" date="2022-06" db="EMBL/GenBank/DDBJ databases">
        <title>Phylogenomic reconstructions and comparative analyses of Kickxellomycotina fungi.</title>
        <authorList>
            <person name="Reynolds N.K."/>
            <person name="Stajich J.E."/>
            <person name="Barry K."/>
            <person name="Grigoriev I.V."/>
            <person name="Crous P."/>
            <person name="Smith M.E."/>
        </authorList>
    </citation>
    <scope>NUCLEOTIDE SEQUENCE</scope>
    <source>
        <strain evidence="1">RSA 2271</strain>
    </source>
</reference>
<protein>
    <submittedName>
        <fullName evidence="1">Uncharacterized protein</fullName>
    </submittedName>
</protein>
<dbReference type="Proteomes" id="UP001145114">
    <property type="component" value="Unassembled WGS sequence"/>
</dbReference>
<sequence>AYGEDAYLDSVASPANRGGSVNGGDGRWVMWVYGMVADIGLEYVLALAWTGVACRKEMATSRVPGRGWWFKWGLLATGVVFLVDVCLGVMGGSAEGGRPGQSRILMNPWGHDSTVFYYESMMFTRRAALAVLIAMLGLADYVGGGKMSAEQMLDHALDDGLEANLHLDKLLEPLTGKPKKAQEGTNSTAAAAAPASTTTGMSPRAVQEQEKAASKDTQLKGPRHRVGQQLATTSEAASPDA</sequence>
<feature type="non-terminal residue" evidence="1">
    <location>
        <position position="1"/>
    </location>
</feature>
<evidence type="ECO:0000313" key="2">
    <source>
        <dbReference type="Proteomes" id="UP001145114"/>
    </source>
</evidence>
<organism evidence="1 2">
    <name type="scientific">Spiromyces aspiralis</name>
    <dbReference type="NCBI Taxonomy" id="68401"/>
    <lineage>
        <taxon>Eukaryota</taxon>
        <taxon>Fungi</taxon>
        <taxon>Fungi incertae sedis</taxon>
        <taxon>Zoopagomycota</taxon>
        <taxon>Kickxellomycotina</taxon>
        <taxon>Kickxellomycetes</taxon>
        <taxon>Kickxellales</taxon>
        <taxon>Kickxellaceae</taxon>
        <taxon>Spiromyces</taxon>
    </lineage>
</organism>
<comment type="caution">
    <text evidence="1">The sequence shown here is derived from an EMBL/GenBank/DDBJ whole genome shotgun (WGS) entry which is preliminary data.</text>
</comment>
<keyword evidence="2" id="KW-1185">Reference proteome</keyword>